<gene>
    <name evidence="1" type="ORF">EVOR1521_LOCUS24275</name>
</gene>
<dbReference type="Gene3D" id="2.120.10.30">
    <property type="entry name" value="TolB, C-terminal domain"/>
    <property type="match status" value="1"/>
</dbReference>
<dbReference type="Proteomes" id="UP001178507">
    <property type="component" value="Unassembled WGS sequence"/>
</dbReference>
<organism evidence="1 2">
    <name type="scientific">Effrenium voratum</name>
    <dbReference type="NCBI Taxonomy" id="2562239"/>
    <lineage>
        <taxon>Eukaryota</taxon>
        <taxon>Sar</taxon>
        <taxon>Alveolata</taxon>
        <taxon>Dinophyceae</taxon>
        <taxon>Suessiales</taxon>
        <taxon>Symbiodiniaceae</taxon>
        <taxon>Effrenium</taxon>
    </lineage>
</organism>
<name>A0AA36J7I7_9DINO</name>
<comment type="caution">
    <text evidence="1">The sequence shown here is derived from an EMBL/GenBank/DDBJ whole genome shotgun (WGS) entry which is preliminary data.</text>
</comment>
<evidence type="ECO:0000313" key="2">
    <source>
        <dbReference type="Proteomes" id="UP001178507"/>
    </source>
</evidence>
<protein>
    <submittedName>
        <fullName evidence="1">Uncharacterized protein</fullName>
    </submittedName>
</protein>
<accession>A0AA36J7I7</accession>
<evidence type="ECO:0000313" key="1">
    <source>
        <dbReference type="EMBL" id="CAJ1401057.1"/>
    </source>
</evidence>
<keyword evidence="2" id="KW-1185">Reference proteome</keyword>
<reference evidence="1" key="1">
    <citation type="submission" date="2023-08" db="EMBL/GenBank/DDBJ databases">
        <authorList>
            <person name="Chen Y."/>
            <person name="Shah S."/>
            <person name="Dougan E. K."/>
            <person name="Thang M."/>
            <person name="Chan C."/>
        </authorList>
    </citation>
    <scope>NUCLEOTIDE SEQUENCE</scope>
</reference>
<sequence length="511" mass="55355">MRCQTTISWQIPRNLSEIHTIAGSGTKGQRDGAAASASFSSPCAVLELGAAVCVLEEAHPGTVRIIEGGIVMSVTLPMGKHNMKDCAAFAADAQTAEAAFLAHSGGVCRLFKAGEWKVETVLEMKGITGLTHLWGADDLHGFVLSRKDYRLSFWDAAKGGAANMAGQVMSRGAVDGMGTEARFSAPGQQLVLGDGSLLVADGRAVRRLETLAMRQTEFERAAMGLERATQLAAQRAEHLKVAWDEALELLAGPLTETCAARHRLCERNHAAELGRCEEAPLALVLAAPSVAALEPALQRLPRTRRFSAEVAKALQTKLANYFWPPSRQPAGAGFLQADLEALQRMVAGGVLSADAAVVAIDGPWFSRQVGFVPALVSLFETMHKCFFERQVNLAMVRWALRRYVRSSFTRVAKEMQDRGADDAAMSKAFGQWLVENLQPLDQELGSAPGLPWLLEDLLSEHLVGDSVESRTWFLQQNAVFDARFDSLGPSLALLLRRVAADLPMRRVVEAV</sequence>
<dbReference type="AlphaFoldDB" id="A0AA36J7I7"/>
<dbReference type="EMBL" id="CAUJNA010003396">
    <property type="protein sequence ID" value="CAJ1401057.1"/>
    <property type="molecule type" value="Genomic_DNA"/>
</dbReference>
<proteinExistence type="predicted"/>
<dbReference type="InterPro" id="IPR011042">
    <property type="entry name" value="6-blade_b-propeller_TolB-like"/>
</dbReference>